<name>A0A174TB11_BACT4</name>
<dbReference type="AlphaFoldDB" id="A0A174TB11"/>
<dbReference type="Pfam" id="PF17851">
    <property type="entry name" value="GH43_C2"/>
    <property type="match status" value="1"/>
</dbReference>
<dbReference type="InterPro" id="IPR013320">
    <property type="entry name" value="ConA-like_dom_sf"/>
</dbReference>
<dbReference type="InterPro" id="IPR006710">
    <property type="entry name" value="Glyco_hydro_43"/>
</dbReference>
<dbReference type="Gene3D" id="2.115.10.20">
    <property type="entry name" value="Glycosyl hydrolase domain, family 43"/>
    <property type="match status" value="1"/>
</dbReference>
<dbReference type="InterPro" id="IPR051795">
    <property type="entry name" value="Glycosyl_Hydrlase_43"/>
</dbReference>
<evidence type="ECO:0000256" key="5">
    <source>
        <dbReference type="RuleBase" id="RU361187"/>
    </source>
</evidence>
<reference evidence="8 9" key="1">
    <citation type="submission" date="2015-09" db="EMBL/GenBank/DDBJ databases">
        <authorList>
            <consortium name="Pathogen Informatics"/>
        </authorList>
    </citation>
    <scope>NUCLEOTIDE SEQUENCE [LARGE SCALE GENOMIC DNA]</scope>
    <source>
        <strain evidence="8 9">2789STDY5834899</strain>
    </source>
</reference>
<feature type="site" description="Important for catalytic activity, responsible for pKa modulation of the active site Glu and correct orientation of both the proton donor and substrate" evidence="4">
    <location>
        <position position="170"/>
    </location>
</feature>
<dbReference type="Pfam" id="PF04616">
    <property type="entry name" value="Glyco_hydro_43"/>
    <property type="match status" value="1"/>
</dbReference>
<keyword evidence="6" id="KW-0732">Signal</keyword>
<dbReference type="InterPro" id="IPR041542">
    <property type="entry name" value="GH43_C2"/>
</dbReference>
<dbReference type="SUPFAM" id="SSF75005">
    <property type="entry name" value="Arabinanase/levansucrase/invertase"/>
    <property type="match status" value="1"/>
</dbReference>
<dbReference type="SUPFAM" id="SSF49899">
    <property type="entry name" value="Concanavalin A-like lectins/glucanases"/>
    <property type="match status" value="1"/>
</dbReference>
<evidence type="ECO:0000256" key="1">
    <source>
        <dbReference type="ARBA" id="ARBA00009865"/>
    </source>
</evidence>
<keyword evidence="3 5" id="KW-0326">Glycosidase</keyword>
<dbReference type="GO" id="GO:0009044">
    <property type="term" value="F:xylan 1,4-beta-xylosidase activity"/>
    <property type="evidence" value="ECO:0007669"/>
    <property type="project" value="UniProtKB-EC"/>
</dbReference>
<gene>
    <name evidence="8" type="primary">xynB_5</name>
    <name evidence="8" type="ORF">ERS852511_04207</name>
</gene>
<protein>
    <submittedName>
        <fullName evidence="8">Beta-xylosidase</fullName>
        <ecNumber evidence="8">3.2.1.37</ecNumber>
    </submittedName>
</protein>
<keyword evidence="2 5" id="KW-0378">Hydrolase</keyword>
<feature type="signal peptide" evidence="6">
    <location>
        <begin position="1"/>
        <end position="27"/>
    </location>
</feature>
<evidence type="ECO:0000313" key="8">
    <source>
        <dbReference type="EMBL" id="CUQ06952.1"/>
    </source>
</evidence>
<dbReference type="GO" id="GO:0005975">
    <property type="term" value="P:carbohydrate metabolic process"/>
    <property type="evidence" value="ECO:0007669"/>
    <property type="project" value="InterPro"/>
</dbReference>
<proteinExistence type="inferred from homology"/>
<evidence type="ECO:0000256" key="2">
    <source>
        <dbReference type="ARBA" id="ARBA00022801"/>
    </source>
</evidence>
<evidence type="ECO:0000313" key="9">
    <source>
        <dbReference type="Proteomes" id="UP000095576"/>
    </source>
</evidence>
<sequence length="533" mass="61461">MNIRKNMKTNTCIVVLIFTLLTVNVFAQNDYKWGEWTTWGDQGDGTYCNPVLPSDYSDIDCIRVGDDYYAISSTFQYSPGMVIIHSKDLVNWTIKGHVVSDLRQISEEMNWTRMNRYGRGIWAGAIRYYQGKFYVYFGTPDEGYFMSTATDPAGPWEPLHCVKAEKGWDDCCPFFDDDGQLYFVGTHFADKYKTYLYRMTPDGKTLIENSKILINEGYGREASKLYKINGTYYHFFSEVKNGGRYIMMQRSSSITGPYLERKQLSHVQREYNEPNQGGLVEGPDRKWYFFTHHGTGDWAGRIASLLPVYWVDGWPIIGEVGQDGIGTMVWQAAKPSNEYPVRTPQSSDDFSKSVLSPQWEWNYQPRDEMWSLTERPGYLRLKAFRPLVTDNLLKAGNTLTQRCFRTNKNEVIVKMNIEGMVDGQKAGLCHYSKSYAMVGVRQSGKDRNLEFQTNKEKITGPAIKGNKVWIKSVWGLDGKSQFSYSTDGRKFTPFGEVYQLEWGYYRGSRIGIYCFNNIADAGYIDVDEFIYLY</sequence>
<dbReference type="Proteomes" id="UP000095576">
    <property type="component" value="Unassembled WGS sequence"/>
</dbReference>
<evidence type="ECO:0000256" key="4">
    <source>
        <dbReference type="PIRSR" id="PIRSR606710-2"/>
    </source>
</evidence>
<feature type="domain" description="Beta-xylosidase C-terminal Concanavalin A-like" evidence="7">
    <location>
        <begin position="347"/>
        <end position="531"/>
    </location>
</feature>
<dbReference type="EC" id="3.2.1.37" evidence="8"/>
<dbReference type="InterPro" id="IPR023296">
    <property type="entry name" value="Glyco_hydro_beta-prop_sf"/>
</dbReference>
<dbReference type="CDD" id="cd09001">
    <property type="entry name" value="GH43_FsAxh1-like"/>
    <property type="match status" value="1"/>
</dbReference>
<dbReference type="Gene3D" id="2.60.120.200">
    <property type="match status" value="1"/>
</dbReference>
<dbReference type="PANTHER" id="PTHR42812">
    <property type="entry name" value="BETA-XYLOSIDASE"/>
    <property type="match status" value="1"/>
</dbReference>
<feature type="chain" id="PRO_5008033706" evidence="6">
    <location>
        <begin position="28"/>
        <end position="533"/>
    </location>
</feature>
<dbReference type="EMBL" id="CZAP01000021">
    <property type="protein sequence ID" value="CUQ06952.1"/>
    <property type="molecule type" value="Genomic_DNA"/>
</dbReference>
<comment type="similarity">
    <text evidence="1 5">Belongs to the glycosyl hydrolase 43 family.</text>
</comment>
<accession>A0A174TB11</accession>
<evidence type="ECO:0000259" key="7">
    <source>
        <dbReference type="Pfam" id="PF17851"/>
    </source>
</evidence>
<dbReference type="PANTHER" id="PTHR42812:SF12">
    <property type="entry name" value="BETA-XYLOSIDASE-RELATED"/>
    <property type="match status" value="1"/>
</dbReference>
<organism evidence="8 9">
    <name type="scientific">Bacteroides thetaiotaomicron</name>
    <dbReference type="NCBI Taxonomy" id="818"/>
    <lineage>
        <taxon>Bacteria</taxon>
        <taxon>Pseudomonadati</taxon>
        <taxon>Bacteroidota</taxon>
        <taxon>Bacteroidia</taxon>
        <taxon>Bacteroidales</taxon>
        <taxon>Bacteroidaceae</taxon>
        <taxon>Bacteroides</taxon>
    </lineage>
</organism>
<evidence type="ECO:0000256" key="6">
    <source>
        <dbReference type="SAM" id="SignalP"/>
    </source>
</evidence>
<evidence type="ECO:0000256" key="3">
    <source>
        <dbReference type="ARBA" id="ARBA00023295"/>
    </source>
</evidence>